<keyword evidence="14" id="KW-0614">Plasmid</keyword>
<comment type="subunit">
    <text evidence="12">Monomer. Interacts with DnaB.</text>
</comment>
<dbReference type="InterPro" id="IPR037068">
    <property type="entry name" value="DNA_primase_core_N_sf"/>
</dbReference>
<keyword evidence="7 12" id="KW-0863">Zinc-finger</keyword>
<sequence length="569" mass="62835">MSATHRFADAFLDEVRERTDLVEVVGQHVKLKKGGKDFVGLCPFHTEKSPSFTVSPVKQFYHCFGCGAHGNVFSFLTEYSGYDFVSAVQELALRAGLSMPERSAPTAHALAAEARTARIGDALQRAQRTYFRNLRNCPGAIGYMKGRGLTKATVVQFGLGYADDGHIHDWDGVAIDVLECAGLVAVDDETGVYHERFRRRLMFPIWNERSELIGFGGRVLDDRQPKYLNSPETEVFRKGEELYGLNFAKQSIRQGRLAVVVEGYMDVVMLHQHGDARAVASLGTSLTEEQLRRLYRMADHVVFCFDGDKAGRAAADRAARVAIGITPDGKTASFLTLPGDHDPDSFVREHGIDSWRAFVECEATPLSRKLIEMLLRGRDLEIAEHRAAFARDGIETLAVIGHAPIFRAALQSELERIAQMALSVPEVADARPNRRADAATHIRVQTQSDVGLLPASNRVAFYRRYALLLALDRDAGAEIPYQLLDDFSELVSGWFACAAIDHRARVEAAERIVDPALRAVVVEAIQSSRKRANMLVGDALAREVGALVQTISGELAQRARAEEAAALFR</sequence>
<dbReference type="EC" id="2.7.7.101" evidence="12"/>
<comment type="cofactor">
    <cofactor evidence="12">
        <name>Zn(2+)</name>
        <dbReference type="ChEBI" id="CHEBI:29105"/>
    </cofactor>
    <text evidence="12">Binds 1 zinc ion per monomer.</text>
</comment>
<keyword evidence="10 12" id="KW-0238">DNA-binding</keyword>
<name>A4JV82_BURVG</name>
<dbReference type="GO" id="GO:0003677">
    <property type="term" value="F:DNA binding"/>
    <property type="evidence" value="ECO:0007669"/>
    <property type="project" value="UniProtKB-KW"/>
</dbReference>
<dbReference type="InterPro" id="IPR013264">
    <property type="entry name" value="DNAG_N"/>
</dbReference>
<dbReference type="Gene3D" id="3.90.980.10">
    <property type="entry name" value="DNA primase, catalytic core, N-terminal domain"/>
    <property type="match status" value="1"/>
</dbReference>
<evidence type="ECO:0000256" key="11">
    <source>
        <dbReference type="ARBA" id="ARBA00023163"/>
    </source>
</evidence>
<dbReference type="InterPro" id="IPR002694">
    <property type="entry name" value="Znf_CHC2"/>
</dbReference>
<evidence type="ECO:0000256" key="7">
    <source>
        <dbReference type="ARBA" id="ARBA00022771"/>
    </source>
</evidence>
<gene>
    <name evidence="12" type="primary">dnaG</name>
    <name evidence="14" type="ordered locus">Bcep1808_7308</name>
</gene>
<comment type="function">
    <text evidence="12">RNA polymerase that catalyzes the synthesis of short RNA molecules used as primers for DNA polymerase during DNA replication.</text>
</comment>
<dbReference type="GO" id="GO:0008270">
    <property type="term" value="F:zinc ion binding"/>
    <property type="evidence" value="ECO:0007669"/>
    <property type="project" value="UniProtKB-UniRule"/>
</dbReference>
<proteinExistence type="inferred from homology"/>
<evidence type="ECO:0000256" key="1">
    <source>
        <dbReference type="ARBA" id="ARBA00022478"/>
    </source>
</evidence>
<dbReference type="InterPro" id="IPR036977">
    <property type="entry name" value="DNA_primase_Znf_CHC2"/>
</dbReference>
<evidence type="ECO:0000313" key="14">
    <source>
        <dbReference type="EMBL" id="ABO60185.1"/>
    </source>
</evidence>
<dbReference type="Pfam" id="PF08275">
    <property type="entry name" value="DNAG_N"/>
    <property type="match status" value="1"/>
</dbReference>
<dbReference type="PANTHER" id="PTHR30313">
    <property type="entry name" value="DNA PRIMASE"/>
    <property type="match status" value="1"/>
</dbReference>
<accession>A4JV82</accession>
<dbReference type="KEGG" id="bvi:Bcep1808_7308"/>
<reference evidence="14 15" key="1">
    <citation type="submission" date="2007-03" db="EMBL/GenBank/DDBJ databases">
        <title>Complete sequence of plasmid pBVIE03 of Burkholderia vietnamiensis G4.</title>
        <authorList>
            <consortium name="US DOE Joint Genome Institute"/>
            <person name="Copeland A."/>
            <person name="Lucas S."/>
            <person name="Lapidus A."/>
            <person name="Barry K."/>
            <person name="Detter J.C."/>
            <person name="Glavina del Rio T."/>
            <person name="Hammon N."/>
            <person name="Israni S."/>
            <person name="Dalin E."/>
            <person name="Tice H."/>
            <person name="Pitluck S."/>
            <person name="Chain P."/>
            <person name="Malfatti S."/>
            <person name="Shin M."/>
            <person name="Vergez L."/>
            <person name="Schmutz J."/>
            <person name="Larimer F."/>
            <person name="Land M."/>
            <person name="Hauser L."/>
            <person name="Kyrpides N."/>
            <person name="Tiedje J."/>
            <person name="Richardson P."/>
        </authorList>
    </citation>
    <scope>NUCLEOTIDE SEQUENCE [LARGE SCALE GENOMIC DNA]</scope>
    <source>
        <strain evidence="15">G4 / LMG 22486</strain>
        <plasmid evidence="14 15">pBVIE03</plasmid>
    </source>
</reference>
<dbReference type="FunFam" id="3.90.580.10:FF:000001">
    <property type="entry name" value="DNA primase"/>
    <property type="match status" value="1"/>
</dbReference>
<keyword evidence="1 12" id="KW-0240">DNA-directed RNA polymerase</keyword>
<organism evidence="14 15">
    <name type="scientific">Burkholderia vietnamiensis (strain G4 / LMG 22486)</name>
    <name type="common">Burkholderia cepacia (strain R1808)</name>
    <dbReference type="NCBI Taxonomy" id="269482"/>
    <lineage>
        <taxon>Bacteria</taxon>
        <taxon>Pseudomonadati</taxon>
        <taxon>Pseudomonadota</taxon>
        <taxon>Betaproteobacteria</taxon>
        <taxon>Burkholderiales</taxon>
        <taxon>Burkholderiaceae</taxon>
        <taxon>Burkholderia</taxon>
        <taxon>Burkholderia cepacia complex</taxon>
    </lineage>
</organism>
<dbReference type="GO" id="GO:0000428">
    <property type="term" value="C:DNA-directed RNA polymerase complex"/>
    <property type="evidence" value="ECO:0007669"/>
    <property type="project" value="UniProtKB-KW"/>
</dbReference>
<dbReference type="InterPro" id="IPR030846">
    <property type="entry name" value="DnaG_bac"/>
</dbReference>
<evidence type="ECO:0000256" key="3">
    <source>
        <dbReference type="ARBA" id="ARBA00022679"/>
    </source>
</evidence>
<dbReference type="EMBL" id="CP000619">
    <property type="protein sequence ID" value="ABO60185.1"/>
    <property type="molecule type" value="Genomic_DNA"/>
</dbReference>
<evidence type="ECO:0000256" key="8">
    <source>
        <dbReference type="ARBA" id="ARBA00022833"/>
    </source>
</evidence>
<dbReference type="NCBIfam" id="TIGR01391">
    <property type="entry name" value="dnaG"/>
    <property type="match status" value="1"/>
</dbReference>
<dbReference type="GO" id="GO:0003899">
    <property type="term" value="F:DNA-directed RNA polymerase activity"/>
    <property type="evidence" value="ECO:0007669"/>
    <property type="project" value="UniProtKB-UniRule"/>
</dbReference>
<evidence type="ECO:0000256" key="12">
    <source>
        <dbReference type="HAMAP-Rule" id="MF_00974"/>
    </source>
</evidence>
<evidence type="ECO:0000256" key="6">
    <source>
        <dbReference type="ARBA" id="ARBA00022723"/>
    </source>
</evidence>
<protein>
    <recommendedName>
        <fullName evidence="12">DNA primase</fullName>
        <ecNumber evidence="12">2.7.7.101</ecNumber>
    </recommendedName>
</protein>
<dbReference type="Proteomes" id="UP000002287">
    <property type="component" value="Plasmid pBVIE03"/>
</dbReference>
<dbReference type="InterPro" id="IPR034151">
    <property type="entry name" value="TOPRIM_DnaG_bac"/>
</dbReference>
<feature type="domain" description="Toprim" evidence="13">
    <location>
        <begin position="256"/>
        <end position="338"/>
    </location>
</feature>
<dbReference type="HOGENOM" id="CLU_013501_3_1_4"/>
<dbReference type="CDD" id="cd03364">
    <property type="entry name" value="TOPRIM_DnaG_primases"/>
    <property type="match status" value="1"/>
</dbReference>
<evidence type="ECO:0000256" key="9">
    <source>
        <dbReference type="ARBA" id="ARBA00022842"/>
    </source>
</evidence>
<dbReference type="InterPro" id="IPR006171">
    <property type="entry name" value="TOPRIM_dom"/>
</dbReference>
<dbReference type="GO" id="GO:0006269">
    <property type="term" value="P:DNA replication, synthesis of primer"/>
    <property type="evidence" value="ECO:0007669"/>
    <property type="project" value="UniProtKB-UniRule"/>
</dbReference>
<comment type="similarity">
    <text evidence="12">Belongs to the DnaG primase family.</text>
</comment>
<keyword evidence="2 12" id="KW-0639">Primosome</keyword>
<keyword evidence="9" id="KW-0460">Magnesium</keyword>
<evidence type="ECO:0000256" key="2">
    <source>
        <dbReference type="ARBA" id="ARBA00022515"/>
    </source>
</evidence>
<dbReference type="SMART" id="SM00493">
    <property type="entry name" value="TOPRIM"/>
    <property type="match status" value="1"/>
</dbReference>
<comment type="catalytic activity">
    <reaction evidence="12">
        <text>ssDNA + n NTP = ssDNA/pppN(pN)n-1 hybrid + (n-1) diphosphate.</text>
        <dbReference type="EC" id="2.7.7.101"/>
    </reaction>
</comment>
<evidence type="ECO:0000256" key="4">
    <source>
        <dbReference type="ARBA" id="ARBA00022695"/>
    </source>
</evidence>
<dbReference type="Pfam" id="PF13662">
    <property type="entry name" value="Toprim_4"/>
    <property type="match status" value="1"/>
</dbReference>
<dbReference type="PANTHER" id="PTHR30313:SF2">
    <property type="entry name" value="DNA PRIMASE"/>
    <property type="match status" value="1"/>
</dbReference>
<dbReference type="Pfam" id="PF01807">
    <property type="entry name" value="Zn_ribbon_DnaG"/>
    <property type="match status" value="1"/>
</dbReference>
<evidence type="ECO:0000259" key="13">
    <source>
        <dbReference type="PROSITE" id="PS50880"/>
    </source>
</evidence>
<dbReference type="SUPFAM" id="SSF56731">
    <property type="entry name" value="DNA primase core"/>
    <property type="match status" value="1"/>
</dbReference>
<keyword evidence="4 12" id="KW-0548">Nucleotidyltransferase</keyword>
<keyword evidence="8 12" id="KW-0862">Zinc</keyword>
<dbReference type="AlphaFoldDB" id="A4JV82"/>
<dbReference type="SMART" id="SM00400">
    <property type="entry name" value="ZnF_CHCC"/>
    <property type="match status" value="1"/>
</dbReference>
<evidence type="ECO:0000313" key="15">
    <source>
        <dbReference type="Proteomes" id="UP000002287"/>
    </source>
</evidence>
<dbReference type="HAMAP" id="MF_00974">
    <property type="entry name" value="DNA_primase_DnaG"/>
    <property type="match status" value="1"/>
</dbReference>
<dbReference type="GO" id="GO:0005737">
    <property type="term" value="C:cytoplasm"/>
    <property type="evidence" value="ECO:0007669"/>
    <property type="project" value="TreeGrafter"/>
</dbReference>
<keyword evidence="3 12" id="KW-0808">Transferase</keyword>
<feature type="zinc finger region" description="CHC2-type" evidence="12">
    <location>
        <begin position="42"/>
        <end position="66"/>
    </location>
</feature>
<dbReference type="GO" id="GO:1990077">
    <property type="term" value="C:primosome complex"/>
    <property type="evidence" value="ECO:0007669"/>
    <property type="project" value="UniProtKB-KW"/>
</dbReference>
<keyword evidence="11 12" id="KW-0804">Transcription</keyword>
<dbReference type="FunFam" id="3.40.1360.10:FF:000002">
    <property type="entry name" value="DNA primase"/>
    <property type="match status" value="1"/>
</dbReference>
<comment type="domain">
    <text evidence="12">Contains an N-terminal zinc-binding domain, a central core domain that contains the primase activity, and a C-terminal DnaB-binding domain.</text>
</comment>
<dbReference type="Gene3D" id="3.40.1360.10">
    <property type="match status" value="1"/>
</dbReference>
<dbReference type="InterPro" id="IPR006295">
    <property type="entry name" value="DNA_primase_DnaG"/>
</dbReference>
<evidence type="ECO:0000256" key="10">
    <source>
        <dbReference type="ARBA" id="ARBA00023125"/>
    </source>
</evidence>
<dbReference type="SUPFAM" id="SSF57783">
    <property type="entry name" value="Zinc beta-ribbon"/>
    <property type="match status" value="1"/>
</dbReference>
<keyword evidence="5 12" id="KW-0235">DNA replication</keyword>
<evidence type="ECO:0000256" key="5">
    <source>
        <dbReference type="ARBA" id="ARBA00022705"/>
    </source>
</evidence>
<keyword evidence="6 12" id="KW-0479">Metal-binding</keyword>
<dbReference type="InterPro" id="IPR050219">
    <property type="entry name" value="DnaG_primase"/>
</dbReference>
<dbReference type="Gene3D" id="3.90.580.10">
    <property type="entry name" value="Zinc finger, CHC2-type domain"/>
    <property type="match status" value="1"/>
</dbReference>
<geneLocation type="plasmid" evidence="14 15">
    <name>pBVIE03</name>
</geneLocation>
<dbReference type="PROSITE" id="PS50880">
    <property type="entry name" value="TOPRIM"/>
    <property type="match status" value="1"/>
</dbReference>